<evidence type="ECO:0000313" key="2">
    <source>
        <dbReference type="EMBL" id="MDH6060083.1"/>
    </source>
</evidence>
<protein>
    <submittedName>
        <fullName evidence="2">AAA family ATPase</fullName>
    </submittedName>
</protein>
<name>A0AA43GQT4_9CYAN</name>
<reference evidence="2 3" key="1">
    <citation type="journal article" date="2023" name="J. Phycol.">
        <title>Chrysosporum ovalisporum is synonymous with the true-branching cyanobacterium Umezakia natans (Nostocales/Aphanizomenonaceae).</title>
        <authorList>
            <person name="McGregor G.B."/>
            <person name="Sendall B.C."/>
            <person name="Niiyama Y."/>
            <person name="Tuji A."/>
            <person name="Willis A."/>
        </authorList>
    </citation>
    <scope>NUCLEOTIDE SEQUENCE [LARGE SCALE GENOMIC DNA]</scope>
    <source>
        <strain evidence="2 3">ANA360D</strain>
    </source>
</reference>
<evidence type="ECO:0000313" key="3">
    <source>
        <dbReference type="Proteomes" id="UP001159387"/>
    </source>
</evidence>
<dbReference type="SUPFAM" id="SSF52540">
    <property type="entry name" value="P-loop containing nucleoside triphosphate hydrolases"/>
    <property type="match status" value="1"/>
</dbReference>
<dbReference type="EMBL" id="JANQDH010000041">
    <property type="protein sequence ID" value="MDH6060083.1"/>
    <property type="molecule type" value="Genomic_DNA"/>
</dbReference>
<dbReference type="AlphaFoldDB" id="A0AA43GQT4"/>
<feature type="domain" description="AAA" evidence="1">
    <location>
        <begin position="151"/>
        <end position="315"/>
    </location>
</feature>
<dbReference type="PANTHER" id="PTHR13696:SF52">
    <property type="entry name" value="PARA FAMILY PROTEIN CT_582"/>
    <property type="match status" value="1"/>
</dbReference>
<dbReference type="RefSeq" id="WP_280654094.1">
    <property type="nucleotide sequence ID" value="NZ_JANQDH010000041.1"/>
</dbReference>
<dbReference type="PANTHER" id="PTHR13696">
    <property type="entry name" value="P-LOOP CONTAINING NUCLEOSIDE TRIPHOSPHATE HYDROLASE"/>
    <property type="match status" value="1"/>
</dbReference>
<dbReference type="Proteomes" id="UP001159387">
    <property type="component" value="Unassembled WGS sequence"/>
</dbReference>
<dbReference type="InterPro" id="IPR050678">
    <property type="entry name" value="DNA_Partitioning_ATPase"/>
</dbReference>
<organism evidence="2 3">
    <name type="scientific">Chrysosporum bergii ANA360D</name>
    <dbReference type="NCBI Taxonomy" id="617107"/>
    <lineage>
        <taxon>Bacteria</taxon>
        <taxon>Bacillati</taxon>
        <taxon>Cyanobacteriota</taxon>
        <taxon>Cyanophyceae</taxon>
        <taxon>Nostocales</taxon>
        <taxon>Nodulariaceae</taxon>
        <taxon>Chrysosporum</taxon>
    </lineage>
</organism>
<dbReference type="InterPro" id="IPR025669">
    <property type="entry name" value="AAA_dom"/>
</dbReference>
<proteinExistence type="predicted"/>
<sequence>MELVEISFSKTFTKVRECFEEPEISSLWAENLDAITIIRDVYGKIRLYLEPKHTFKPQPEDINAIETSLSEKLGSYYGQDIWLPQGEQDGYKPLITVIKDERVSAEWDDKEVSPRWYILERHVAKKAWTNTNSSNPPWSKESVDHRHKPAIITFFSFKGGVGRTTGLVASALTLARRGHRVAMVDLDLEAPGLSTIFFPDDHQDDIEKPGVIDYLLEKKIQPNNWPLRTHILSINEQIILDDSGETLRLFPAGTVDNNYLEKLARLDFQNIVDNQLPDTLKDLLRELNKASNKLDFIFLDARAGFHDIGGLAIADLSHGAVIFGTQSRQSWAGLTNVIRTLARPLAEEQLPVILVHAMAPTLREAGRVQELRAFADKAYQTFQDNYYCESETVPNLNDSDAPFTPVVLPLQDDLRGDIALFLRDHSPEEANRLSELVKVITSDPYQRLAMRLCQLFGREFDKNMG</sequence>
<evidence type="ECO:0000259" key="1">
    <source>
        <dbReference type="Pfam" id="PF13614"/>
    </source>
</evidence>
<accession>A0AA43GQT4</accession>
<keyword evidence="3" id="KW-1185">Reference proteome</keyword>
<dbReference type="InterPro" id="IPR027417">
    <property type="entry name" value="P-loop_NTPase"/>
</dbReference>
<dbReference type="NCBIfam" id="NF047398">
    <property type="entry name" value="AAA_KGGVGR"/>
    <property type="match status" value="1"/>
</dbReference>
<dbReference type="Gene3D" id="3.40.50.300">
    <property type="entry name" value="P-loop containing nucleotide triphosphate hydrolases"/>
    <property type="match status" value="1"/>
</dbReference>
<dbReference type="Pfam" id="PF13614">
    <property type="entry name" value="AAA_31"/>
    <property type="match status" value="1"/>
</dbReference>
<gene>
    <name evidence="2" type="ORF">NWP17_06465</name>
</gene>
<comment type="caution">
    <text evidence="2">The sequence shown here is derived from an EMBL/GenBank/DDBJ whole genome shotgun (WGS) entry which is preliminary data.</text>
</comment>